<dbReference type="EMBL" id="CVRI01000055">
    <property type="protein sequence ID" value="CRL01351.1"/>
    <property type="molecule type" value="Genomic_DNA"/>
</dbReference>
<reference evidence="1 2" key="1">
    <citation type="submission" date="2015-04" db="EMBL/GenBank/DDBJ databases">
        <authorList>
            <person name="Syromyatnikov M.Y."/>
            <person name="Popov V.N."/>
        </authorList>
    </citation>
    <scope>NUCLEOTIDE SEQUENCE [LARGE SCALE GENOMIC DNA]</scope>
</reference>
<evidence type="ECO:0000313" key="1">
    <source>
        <dbReference type="EMBL" id="CRL01351.1"/>
    </source>
</evidence>
<keyword evidence="2" id="KW-1185">Reference proteome</keyword>
<proteinExistence type="predicted"/>
<organism evidence="1 2">
    <name type="scientific">Clunio marinus</name>
    <dbReference type="NCBI Taxonomy" id="568069"/>
    <lineage>
        <taxon>Eukaryota</taxon>
        <taxon>Metazoa</taxon>
        <taxon>Ecdysozoa</taxon>
        <taxon>Arthropoda</taxon>
        <taxon>Hexapoda</taxon>
        <taxon>Insecta</taxon>
        <taxon>Pterygota</taxon>
        <taxon>Neoptera</taxon>
        <taxon>Endopterygota</taxon>
        <taxon>Diptera</taxon>
        <taxon>Nematocera</taxon>
        <taxon>Chironomoidea</taxon>
        <taxon>Chironomidae</taxon>
        <taxon>Clunio</taxon>
    </lineage>
</organism>
<sequence>MKNKQVDSIDKYPQKDNRSNCIWYGLGPRLTQKAILKPTSMLLMKPMAAVCQQLVVFKYLHLISLKKSFHIKNLQAKQCSTE</sequence>
<name>A0A1J1IM78_9DIPT</name>
<dbReference type="AlphaFoldDB" id="A0A1J1IM78"/>
<dbReference type="Proteomes" id="UP000183832">
    <property type="component" value="Unassembled WGS sequence"/>
</dbReference>
<protein>
    <submittedName>
        <fullName evidence="1">CLUMA_CG014596, isoform A</fullName>
    </submittedName>
</protein>
<accession>A0A1J1IM78</accession>
<gene>
    <name evidence="1" type="ORF">CLUMA_CG014596</name>
</gene>
<evidence type="ECO:0000313" key="2">
    <source>
        <dbReference type="Proteomes" id="UP000183832"/>
    </source>
</evidence>